<dbReference type="EMBL" id="VSSQ01105346">
    <property type="protein sequence ID" value="MPN45432.1"/>
    <property type="molecule type" value="Genomic_DNA"/>
</dbReference>
<gene>
    <name evidence="1" type="ORF">SDC9_192999</name>
</gene>
<organism evidence="1">
    <name type="scientific">bioreactor metagenome</name>
    <dbReference type="NCBI Taxonomy" id="1076179"/>
    <lineage>
        <taxon>unclassified sequences</taxon>
        <taxon>metagenomes</taxon>
        <taxon>ecological metagenomes</taxon>
    </lineage>
</organism>
<protein>
    <submittedName>
        <fullName evidence="1">Uncharacterized protein</fullName>
    </submittedName>
</protein>
<proteinExistence type="predicted"/>
<accession>A0A645I3T1</accession>
<sequence length="91" mass="10390">MVTALFVGIVSTIFSFHSHQQAQKQALEAEQLKIVMFFAQKNDLEECMNASSDKEIKFESFELLLQHSIHQDVPVTTMNNMIQKCRATLNS</sequence>
<evidence type="ECO:0000313" key="1">
    <source>
        <dbReference type="EMBL" id="MPN45432.1"/>
    </source>
</evidence>
<reference evidence="1" key="1">
    <citation type="submission" date="2019-08" db="EMBL/GenBank/DDBJ databases">
        <authorList>
            <person name="Kucharzyk K."/>
            <person name="Murdoch R.W."/>
            <person name="Higgins S."/>
            <person name="Loffler F."/>
        </authorList>
    </citation>
    <scope>NUCLEOTIDE SEQUENCE</scope>
</reference>
<comment type="caution">
    <text evidence="1">The sequence shown here is derived from an EMBL/GenBank/DDBJ whole genome shotgun (WGS) entry which is preliminary data.</text>
</comment>
<dbReference type="AlphaFoldDB" id="A0A645I3T1"/>
<name>A0A645I3T1_9ZZZZ</name>